<evidence type="ECO:0000256" key="3">
    <source>
        <dbReference type="ARBA" id="ARBA00022692"/>
    </source>
</evidence>
<dbReference type="InterPro" id="IPR013604">
    <property type="entry name" value="7TM_chemorcpt"/>
</dbReference>
<feature type="transmembrane region" description="Helical" evidence="6">
    <location>
        <begin position="133"/>
        <end position="155"/>
    </location>
</feature>
<reference evidence="7" key="1">
    <citation type="submission" date="2020-05" db="UniProtKB">
        <authorList>
            <consortium name="EnsemblMetazoa"/>
        </authorList>
    </citation>
    <scope>IDENTIFICATION</scope>
    <source>
        <strain evidence="7">USDA</strain>
    </source>
</reference>
<keyword evidence="8" id="KW-1185">Reference proteome</keyword>
<dbReference type="Pfam" id="PF08395">
    <property type="entry name" value="7tm_7"/>
    <property type="match status" value="1"/>
</dbReference>
<feature type="transmembrane region" description="Helical" evidence="6">
    <location>
        <begin position="33"/>
        <end position="58"/>
    </location>
</feature>
<accession>A0A454A0P9</accession>
<dbReference type="GO" id="GO:0005886">
    <property type="term" value="C:plasma membrane"/>
    <property type="evidence" value="ECO:0007669"/>
    <property type="project" value="UniProtKB-SubCell"/>
</dbReference>
<feature type="transmembrane region" description="Helical" evidence="6">
    <location>
        <begin position="259"/>
        <end position="277"/>
    </location>
</feature>
<comment type="subcellular location">
    <subcellularLocation>
        <location evidence="1 6">Cell membrane</location>
        <topology evidence="1 6">Multi-pass membrane protein</topology>
    </subcellularLocation>
</comment>
<evidence type="ECO:0000256" key="2">
    <source>
        <dbReference type="ARBA" id="ARBA00022475"/>
    </source>
</evidence>
<comment type="caution">
    <text evidence="6">Lacks conserved residue(s) required for the propagation of feature annotation.</text>
</comment>
<evidence type="ECO:0000256" key="5">
    <source>
        <dbReference type="ARBA" id="ARBA00023136"/>
    </source>
</evidence>
<keyword evidence="4 6" id="KW-1133">Transmembrane helix</keyword>
<sequence>MERTTKWMIAAVYRISLAVGIISFCHDQTTEKFYFSTMVTIYSAFASLVMLGFLRYFFQLNFSSPHLPVKINAIIFLLRGLCLVVTVFINWTKRQEIVTTLNELRQARYQFQKRWPLSENTKRKFEKTLRRKLKLGFATTTGILLTLIESAKIQFELESVYAIAAVILMCSVGSFVMMNFFLCITHLNVILWAVNEEVEKILKTTYQLWQLSMQQYIGPGTLITQCCRLSDDLDNLAATQHQLHLLGNRINRMYDLQTGCVLLMIYLNNVAVCYMAYPTAEKDQITDNYSNWTIVLMPFVMIMYYIDLIIFLKSLMHFHEAFLATKKLFREHQALLPTLDVRLEES</sequence>
<evidence type="ECO:0000256" key="1">
    <source>
        <dbReference type="ARBA" id="ARBA00004651"/>
    </source>
</evidence>
<evidence type="ECO:0000313" key="7">
    <source>
        <dbReference type="EnsemblMetazoa" id="SCAU016952-PA"/>
    </source>
</evidence>
<name>A0A454A0P9_STOCA</name>
<comment type="function">
    <text evidence="6">Gustatory receptor which mediates acceptance or avoidance behavior, depending on its substrates.</text>
</comment>
<protein>
    <recommendedName>
        <fullName evidence="6">Gustatory receptor</fullName>
    </recommendedName>
</protein>
<feature type="transmembrane region" description="Helical" evidence="6">
    <location>
        <begin position="289"/>
        <end position="312"/>
    </location>
</feature>
<feature type="transmembrane region" description="Helical" evidence="6">
    <location>
        <begin position="70"/>
        <end position="91"/>
    </location>
</feature>
<organism evidence="7 8">
    <name type="scientific">Stomoxys calcitrans</name>
    <name type="common">Stable fly</name>
    <name type="synonym">Conops calcitrans</name>
    <dbReference type="NCBI Taxonomy" id="35570"/>
    <lineage>
        <taxon>Eukaryota</taxon>
        <taxon>Metazoa</taxon>
        <taxon>Ecdysozoa</taxon>
        <taxon>Arthropoda</taxon>
        <taxon>Hexapoda</taxon>
        <taxon>Insecta</taxon>
        <taxon>Pterygota</taxon>
        <taxon>Neoptera</taxon>
        <taxon>Endopterygota</taxon>
        <taxon>Diptera</taxon>
        <taxon>Brachycera</taxon>
        <taxon>Muscomorpha</taxon>
        <taxon>Muscoidea</taxon>
        <taxon>Muscidae</taxon>
        <taxon>Stomoxys</taxon>
    </lineage>
</organism>
<keyword evidence="2 6" id="KW-1003">Cell membrane</keyword>
<evidence type="ECO:0000256" key="6">
    <source>
        <dbReference type="RuleBase" id="RU363108"/>
    </source>
</evidence>
<proteinExistence type="inferred from homology"/>
<dbReference type="GO" id="GO:0050909">
    <property type="term" value="P:sensory perception of taste"/>
    <property type="evidence" value="ECO:0007669"/>
    <property type="project" value="InterPro"/>
</dbReference>
<dbReference type="AlphaFoldDB" id="A0A454A0P9"/>
<dbReference type="EnsemblMetazoa" id="SCAU016952-RA">
    <property type="protein sequence ID" value="SCAU016952-PA"/>
    <property type="gene ID" value="SCAU016952"/>
</dbReference>
<keyword evidence="5 6" id="KW-0472">Membrane</keyword>
<dbReference type="Proteomes" id="UP000095300">
    <property type="component" value="Unassembled WGS sequence"/>
</dbReference>
<dbReference type="VEuPathDB" id="VectorBase:SCAU016952"/>
<comment type="similarity">
    <text evidence="6">Belongs to the insect chemoreceptor superfamily. Gustatory receptor (GR) family.</text>
</comment>
<dbReference type="GO" id="GO:0007165">
    <property type="term" value="P:signal transduction"/>
    <property type="evidence" value="ECO:0007669"/>
    <property type="project" value="UniProtKB-KW"/>
</dbReference>
<evidence type="ECO:0000313" key="8">
    <source>
        <dbReference type="Proteomes" id="UP000095300"/>
    </source>
</evidence>
<evidence type="ECO:0000256" key="4">
    <source>
        <dbReference type="ARBA" id="ARBA00022989"/>
    </source>
</evidence>
<feature type="transmembrane region" description="Helical" evidence="6">
    <location>
        <begin position="161"/>
        <end position="194"/>
    </location>
</feature>
<keyword evidence="6" id="KW-0675">Receptor</keyword>
<keyword evidence="3 6" id="KW-0812">Transmembrane</keyword>
<keyword evidence="6" id="KW-0807">Transducer</keyword>